<sequence>MWYFLALLGLCSRANAADLNSLVNLFIGTVSSGNAFPGAAIPHGMAKVGIDVTAGVRQSGYLHDNSSISGISLMHDEGTGGNALGGYGIFPLFPLTNCTFSSCPVALSARVALRAANADAAEPGYFTTTFVNGIKLETTSARRSGLIRFTYPKSGPNHVVVDLTNDLGRSFSGGSLTVSDLGRVKLGGTFLQSYGQSNYTVFACYDFAAPKSVNEHTIDAFGTYQSKNLSTPSTVTITANSTSLNFPYTGSVSPQQAGALLGFTGSSVLARFGISFHDSDTACANAEEEIPDWDFDAVQRASAEAWEDILSHIGVDTVVEDATVVELLYSSMYRANLVPANLTGENPYWQSPFPFFDAFFCSWDTFRTVHPLLSLHDPRGWGQIVSAYVDGWRHTGYIPECRANTKPGYVQGGDDGMIPLGDFAVKYGQHAQELGVPSDDLYTALVETAENTPPNWYTVGRQNTAWKQFGYIPTDWTDPSGSTGLPTREASRALEYALGDFAVRQAAIALRKDPGDVVKYSNRSMNFVNMWNPNLTHDGFTGFSQRRAVNGTFLFSSPDACSPVDPVGHSCARGSDNNVGFYESSSWEYSFFAPQSMATIVDLMGGPDTFIPRLDHYFAKGYFSAGNEPGFENPWAYHYANRPDLSALRVRNVVYRNFNTGFNGQVIPGNDDSGAMASLLIFHLLGMYPVPASKQLLIGAPFVSAFTIFNDFFGTTTSFRVINFDKKTLQATPPAGSNIFVKSITINGKPSPSLCWINFDDVVGGGNIEIEMFNDVTKAATAGCLPGGLPDSLGTGGFAP</sequence>
<evidence type="ECO:0000259" key="3">
    <source>
        <dbReference type="Pfam" id="PF17678"/>
    </source>
</evidence>
<keyword evidence="5" id="KW-1185">Reference proteome</keyword>
<keyword evidence="4" id="KW-0378">Hydrolase</keyword>
<dbReference type="InterPro" id="IPR014718">
    <property type="entry name" value="GH-type_carb-bd"/>
</dbReference>
<reference evidence="4" key="1">
    <citation type="submission" date="2020-05" db="EMBL/GenBank/DDBJ databases">
        <title>Mycena genomes resolve the evolution of fungal bioluminescence.</title>
        <authorList>
            <person name="Tsai I.J."/>
        </authorList>
    </citation>
    <scope>NUCLEOTIDE SEQUENCE</scope>
    <source>
        <strain evidence="4">171206Taipei</strain>
    </source>
</reference>
<dbReference type="Pfam" id="PF17678">
    <property type="entry name" value="Glyco_hydro_92N"/>
    <property type="match status" value="1"/>
</dbReference>
<dbReference type="InterPro" id="IPR008928">
    <property type="entry name" value="6-hairpin_glycosidase_sf"/>
</dbReference>
<dbReference type="PANTHER" id="PTHR12143:SF25">
    <property type="entry name" value="FAMILY PROTEIN, PUTATIVE (AFU_ORTHOLOGUE AFUA_1G10790)-RELATED"/>
    <property type="match status" value="1"/>
</dbReference>
<dbReference type="GO" id="GO:0005634">
    <property type="term" value="C:nucleus"/>
    <property type="evidence" value="ECO:0007669"/>
    <property type="project" value="TreeGrafter"/>
</dbReference>
<dbReference type="Gene3D" id="2.70.98.10">
    <property type="match status" value="1"/>
</dbReference>
<dbReference type="Gene3D" id="3.30.2080.10">
    <property type="entry name" value="GH92 mannosidase domain"/>
    <property type="match status" value="1"/>
</dbReference>
<feature type="chain" id="PRO_5034492466" evidence="1">
    <location>
        <begin position="17"/>
        <end position="800"/>
    </location>
</feature>
<organism evidence="4 5">
    <name type="scientific">Mycena indigotica</name>
    <dbReference type="NCBI Taxonomy" id="2126181"/>
    <lineage>
        <taxon>Eukaryota</taxon>
        <taxon>Fungi</taxon>
        <taxon>Dikarya</taxon>
        <taxon>Basidiomycota</taxon>
        <taxon>Agaricomycotina</taxon>
        <taxon>Agaricomycetes</taxon>
        <taxon>Agaricomycetidae</taxon>
        <taxon>Agaricales</taxon>
        <taxon>Marasmiineae</taxon>
        <taxon>Mycenaceae</taxon>
        <taxon>Mycena</taxon>
    </lineage>
</organism>
<dbReference type="GO" id="GO:0005829">
    <property type="term" value="C:cytosol"/>
    <property type="evidence" value="ECO:0007669"/>
    <property type="project" value="TreeGrafter"/>
</dbReference>
<dbReference type="GO" id="GO:0030246">
    <property type="term" value="F:carbohydrate binding"/>
    <property type="evidence" value="ECO:0007669"/>
    <property type="project" value="InterPro"/>
</dbReference>
<dbReference type="GO" id="GO:0006516">
    <property type="term" value="P:glycoprotein catabolic process"/>
    <property type="evidence" value="ECO:0007669"/>
    <property type="project" value="TreeGrafter"/>
</dbReference>
<dbReference type="PANTHER" id="PTHR12143">
    <property type="entry name" value="PEPTIDE N-GLYCANASE PNGASE -RELATED"/>
    <property type="match status" value="1"/>
</dbReference>
<evidence type="ECO:0000313" key="4">
    <source>
        <dbReference type="EMBL" id="KAF7303805.1"/>
    </source>
</evidence>
<feature type="domain" description="Glycosyl hydrolase family 92 N-terminal" evidence="3">
    <location>
        <begin position="22"/>
        <end position="275"/>
    </location>
</feature>
<protein>
    <submittedName>
        <fullName evidence="4">Glycoside hydrolase family 92 protein</fullName>
    </submittedName>
</protein>
<dbReference type="InterPro" id="IPR012939">
    <property type="entry name" value="Glyco_hydro_92"/>
</dbReference>
<proteinExistence type="predicted"/>
<dbReference type="AlphaFoldDB" id="A0A8H6STT4"/>
<comment type="caution">
    <text evidence="4">The sequence shown here is derived from an EMBL/GenBank/DDBJ whole genome shotgun (WGS) entry which is preliminary data.</text>
</comment>
<dbReference type="InterPro" id="IPR050883">
    <property type="entry name" value="PNGase"/>
</dbReference>
<dbReference type="InterPro" id="IPR041371">
    <property type="entry name" value="GH92_N"/>
</dbReference>
<dbReference type="Proteomes" id="UP000636479">
    <property type="component" value="Unassembled WGS sequence"/>
</dbReference>
<dbReference type="EMBL" id="JACAZF010000005">
    <property type="protein sequence ID" value="KAF7303805.1"/>
    <property type="molecule type" value="Genomic_DNA"/>
</dbReference>
<keyword evidence="1" id="KW-0732">Signal</keyword>
<dbReference type="GO" id="GO:0000224">
    <property type="term" value="F:peptide-N4-(N-acetyl-beta-glucosaminyl)asparagine amidase activity"/>
    <property type="evidence" value="ECO:0007669"/>
    <property type="project" value="TreeGrafter"/>
</dbReference>
<evidence type="ECO:0000259" key="2">
    <source>
        <dbReference type="Pfam" id="PF07971"/>
    </source>
</evidence>
<dbReference type="Gene3D" id="1.20.1610.10">
    <property type="entry name" value="alpha-1,2-mannosidases domains"/>
    <property type="match status" value="1"/>
</dbReference>
<evidence type="ECO:0000313" key="5">
    <source>
        <dbReference type="Proteomes" id="UP000636479"/>
    </source>
</evidence>
<feature type="domain" description="Glycosyl hydrolase family 92" evidence="2">
    <location>
        <begin position="282"/>
        <end position="772"/>
    </location>
</feature>
<dbReference type="OrthoDB" id="449263at2759"/>
<dbReference type="Pfam" id="PF07971">
    <property type="entry name" value="Glyco_hydro_92"/>
    <property type="match status" value="1"/>
</dbReference>
<gene>
    <name evidence="4" type="ORF">MIND_00610200</name>
</gene>
<evidence type="ECO:0000256" key="1">
    <source>
        <dbReference type="SAM" id="SignalP"/>
    </source>
</evidence>
<name>A0A8H6STT4_9AGAR</name>
<dbReference type="Gene3D" id="1.20.1050.60">
    <property type="entry name" value="alpha-1,2-mannosidase"/>
    <property type="match status" value="1"/>
</dbReference>
<dbReference type="GeneID" id="59345372"/>
<accession>A0A8H6STT4</accession>
<dbReference type="GO" id="GO:0005975">
    <property type="term" value="P:carbohydrate metabolic process"/>
    <property type="evidence" value="ECO:0007669"/>
    <property type="project" value="InterPro"/>
</dbReference>
<dbReference type="RefSeq" id="XP_037220777.1">
    <property type="nucleotide sequence ID" value="XM_037362856.1"/>
</dbReference>
<feature type="signal peptide" evidence="1">
    <location>
        <begin position="1"/>
        <end position="16"/>
    </location>
</feature>
<dbReference type="InterPro" id="IPR005887">
    <property type="entry name" value="GH92_a_mannosidase_put"/>
</dbReference>
<dbReference type="NCBIfam" id="TIGR01180">
    <property type="entry name" value="aman2_put"/>
    <property type="match status" value="1"/>
</dbReference>
<dbReference type="SUPFAM" id="SSF48208">
    <property type="entry name" value="Six-hairpin glycosidases"/>
    <property type="match status" value="1"/>
</dbReference>